<dbReference type="Proteomes" id="UP000029227">
    <property type="component" value="Unassembled WGS sequence"/>
</dbReference>
<sequence>MAAVEALQCGDHLTAGENKYHGADTVMLFAGNKAYFISAIDKVERQLAEEREEERRVVCELERMLIHRTMLLNESRLEWYKMAIDMIESDKRPTMMDKLEL</sequence>
<reference evidence="1 2" key="1">
    <citation type="journal article" date="2014" name="Genome Announc.">
        <title>Draft Genome Sequences of Two Vibrionaceae Species, Vibrio ponticus C121 and Photobacterium aphoticum C119, Isolated as Coral Reef Microbiota.</title>
        <authorList>
            <person name="Al-saari N."/>
            <person name="Meirelles P.M."/>
            <person name="Mino S."/>
            <person name="Suda W."/>
            <person name="Oshima K."/>
            <person name="Hattori M."/>
            <person name="Ohkuma M."/>
            <person name="Thompson F.L."/>
            <person name="Gomez-Gil B."/>
            <person name="Sawabe T."/>
            <person name="Sawabe T."/>
        </authorList>
    </citation>
    <scope>NUCLEOTIDE SEQUENCE [LARGE SCALE GENOMIC DNA]</scope>
    <source>
        <strain evidence="1 2">JCM 19237</strain>
    </source>
</reference>
<protein>
    <submittedName>
        <fullName evidence="1">Uncharacterized protein</fullName>
    </submittedName>
</protein>
<gene>
    <name evidence="1" type="ORF">JCM19237_297</name>
</gene>
<dbReference type="STRING" id="754436.JCM19237_297"/>
<organism evidence="1 2">
    <name type="scientific">Photobacterium aphoticum</name>
    <dbReference type="NCBI Taxonomy" id="754436"/>
    <lineage>
        <taxon>Bacteria</taxon>
        <taxon>Pseudomonadati</taxon>
        <taxon>Pseudomonadota</taxon>
        <taxon>Gammaproteobacteria</taxon>
        <taxon>Vibrionales</taxon>
        <taxon>Vibrionaceae</taxon>
        <taxon>Photobacterium</taxon>
    </lineage>
</organism>
<accession>A0A090RKA3</accession>
<dbReference type="EMBL" id="BBMN01000020">
    <property type="protein sequence ID" value="GAL07917.1"/>
    <property type="molecule type" value="Genomic_DNA"/>
</dbReference>
<evidence type="ECO:0000313" key="2">
    <source>
        <dbReference type="Proteomes" id="UP000029227"/>
    </source>
</evidence>
<name>A0A090RKA3_9GAMM</name>
<comment type="caution">
    <text evidence="1">The sequence shown here is derived from an EMBL/GenBank/DDBJ whole genome shotgun (WGS) entry which is preliminary data.</text>
</comment>
<proteinExistence type="predicted"/>
<dbReference type="AlphaFoldDB" id="A0A090RKA3"/>
<evidence type="ECO:0000313" key="1">
    <source>
        <dbReference type="EMBL" id="GAL07917.1"/>
    </source>
</evidence>